<protein>
    <recommendedName>
        <fullName evidence="5">Cytochrome c oxidase assembly protein COX19</fullName>
    </recommendedName>
</protein>
<evidence type="ECO:0000256" key="2">
    <source>
        <dbReference type="ARBA" id="ARBA00022490"/>
    </source>
</evidence>
<dbReference type="Pfam" id="PF06747">
    <property type="entry name" value="CHCH"/>
    <property type="match status" value="1"/>
</dbReference>
<evidence type="ECO:0000256" key="5">
    <source>
        <dbReference type="ARBA" id="ARBA00039385"/>
    </source>
</evidence>
<keyword evidence="7" id="KW-1133">Transmembrane helix</keyword>
<evidence type="ECO:0000256" key="3">
    <source>
        <dbReference type="ARBA" id="ARBA00023157"/>
    </source>
</evidence>
<name>A0A1X7TPX4_AMPQE</name>
<dbReference type="InterPro" id="IPR009069">
    <property type="entry name" value="Cys_alpha_HP_mot_SF"/>
</dbReference>
<dbReference type="eggNOG" id="KOG3477">
    <property type="taxonomic scope" value="Eukaryota"/>
</dbReference>
<dbReference type="OMA" id="TINCREE"/>
<evidence type="ECO:0000259" key="8">
    <source>
        <dbReference type="Pfam" id="PF06747"/>
    </source>
</evidence>
<dbReference type="InParanoid" id="A0A1X7TPX4"/>
<keyword evidence="7" id="KW-0472">Membrane</keyword>
<dbReference type="InterPro" id="IPR010625">
    <property type="entry name" value="CHCH"/>
</dbReference>
<reference evidence="9" key="1">
    <citation type="submission" date="2017-05" db="UniProtKB">
        <authorList>
            <consortium name="EnsemblMetazoa"/>
        </authorList>
    </citation>
    <scope>IDENTIFICATION</scope>
</reference>
<keyword evidence="3" id="KW-1015">Disulfide bond</keyword>
<dbReference type="SUPFAM" id="SSF47072">
    <property type="entry name" value="Cysteine alpha-hairpin motif"/>
    <property type="match status" value="1"/>
</dbReference>
<sequence length="131" mass="14836">MNPNMKRQRARPPDKGSFPLDHTGECKDHMLKYMSCLKENSSDHSQCRVLAKDYLQCRMECELMTKEEWGKLGYKDIEQENNNRREQIMVVGRISVAMTITIISVIVAIVSVVVATTSLISSVVVSVSTEK</sequence>
<feature type="region of interest" description="Disordered" evidence="6">
    <location>
        <begin position="1"/>
        <end position="21"/>
    </location>
</feature>
<dbReference type="AlphaFoldDB" id="A0A1X7TPX4"/>
<dbReference type="GO" id="GO:0033617">
    <property type="term" value="P:mitochondrial respiratory chain complex IV assembly"/>
    <property type="evidence" value="ECO:0007669"/>
    <property type="project" value="TreeGrafter"/>
</dbReference>
<dbReference type="InterPro" id="IPR051383">
    <property type="entry name" value="COX19"/>
</dbReference>
<keyword evidence="2" id="KW-0963">Cytoplasm</keyword>
<dbReference type="PANTHER" id="PTHR21107:SF2">
    <property type="entry name" value="CYTOCHROME C OXIDASE ASSEMBLY PROTEIN COX19"/>
    <property type="match status" value="1"/>
</dbReference>
<organism evidence="9">
    <name type="scientific">Amphimedon queenslandica</name>
    <name type="common">Sponge</name>
    <dbReference type="NCBI Taxonomy" id="400682"/>
    <lineage>
        <taxon>Eukaryota</taxon>
        <taxon>Metazoa</taxon>
        <taxon>Porifera</taxon>
        <taxon>Demospongiae</taxon>
        <taxon>Heteroscleromorpha</taxon>
        <taxon>Haplosclerida</taxon>
        <taxon>Niphatidae</taxon>
        <taxon>Amphimedon</taxon>
    </lineage>
</organism>
<feature type="domain" description="CHCH" evidence="8">
    <location>
        <begin position="26"/>
        <end position="60"/>
    </location>
</feature>
<evidence type="ECO:0000256" key="1">
    <source>
        <dbReference type="ARBA" id="ARBA00004496"/>
    </source>
</evidence>
<dbReference type="PANTHER" id="PTHR21107">
    <property type="entry name" value="CYTOCHROME C OXIDASE ASSEMBLY PROTEIN COX19"/>
    <property type="match status" value="1"/>
</dbReference>
<evidence type="ECO:0000256" key="4">
    <source>
        <dbReference type="ARBA" id="ARBA00038223"/>
    </source>
</evidence>
<dbReference type="EnsemblMetazoa" id="Aqu2.1.16939_001">
    <property type="protein sequence ID" value="Aqu2.1.16939_001"/>
    <property type="gene ID" value="Aqu2.1.16939"/>
</dbReference>
<keyword evidence="7" id="KW-0812">Transmembrane</keyword>
<evidence type="ECO:0000256" key="7">
    <source>
        <dbReference type="SAM" id="Phobius"/>
    </source>
</evidence>
<dbReference type="GO" id="GO:0005758">
    <property type="term" value="C:mitochondrial intermembrane space"/>
    <property type="evidence" value="ECO:0007669"/>
    <property type="project" value="TreeGrafter"/>
</dbReference>
<accession>A0A1X7TPX4</accession>
<evidence type="ECO:0000313" key="9">
    <source>
        <dbReference type="EnsemblMetazoa" id="Aqu2.1.16939_001"/>
    </source>
</evidence>
<feature type="transmembrane region" description="Helical" evidence="7">
    <location>
        <begin position="94"/>
        <end position="127"/>
    </location>
</feature>
<dbReference type="PROSITE" id="PS51808">
    <property type="entry name" value="CHCH"/>
    <property type="match status" value="1"/>
</dbReference>
<proteinExistence type="inferred from homology"/>
<dbReference type="STRING" id="400682.A0A1X7TPX4"/>
<feature type="compositionally biased region" description="Basic residues" evidence="6">
    <location>
        <begin position="1"/>
        <end position="10"/>
    </location>
</feature>
<comment type="subcellular location">
    <subcellularLocation>
        <location evidence="1">Cytoplasm</location>
    </subcellularLocation>
</comment>
<comment type="similarity">
    <text evidence="4">Belongs to the COX19 family.</text>
</comment>
<evidence type="ECO:0000256" key="6">
    <source>
        <dbReference type="SAM" id="MobiDB-lite"/>
    </source>
</evidence>